<evidence type="ECO:0000313" key="2">
    <source>
        <dbReference type="EMBL" id="BAK13720.1"/>
    </source>
</evidence>
<dbReference type="EMBL" id="AP012032">
    <property type="protein sequence ID" value="BAK13720.1"/>
    <property type="molecule type" value="Genomic_DNA"/>
</dbReference>
<feature type="transmembrane region" description="Helical" evidence="1">
    <location>
        <begin position="18"/>
        <end position="38"/>
    </location>
</feature>
<dbReference type="KEGG" id="paj:PAJ_3641"/>
<feature type="transmembrane region" description="Helical" evidence="1">
    <location>
        <begin position="50"/>
        <end position="74"/>
    </location>
</feature>
<dbReference type="OrthoDB" id="6548811at2"/>
<organism evidence="2 3">
    <name type="scientific">Pantoea ananatis (strain AJ13355)</name>
    <dbReference type="NCBI Taxonomy" id="932677"/>
    <lineage>
        <taxon>Bacteria</taxon>
        <taxon>Pseudomonadati</taxon>
        <taxon>Pseudomonadota</taxon>
        <taxon>Gammaproteobacteria</taxon>
        <taxon>Enterobacterales</taxon>
        <taxon>Erwiniaceae</taxon>
        <taxon>Pantoea</taxon>
    </lineage>
</organism>
<evidence type="ECO:0000313" key="3">
    <source>
        <dbReference type="Proteomes" id="UP000006690"/>
    </source>
</evidence>
<feature type="transmembrane region" description="Helical" evidence="1">
    <location>
        <begin position="95"/>
        <end position="117"/>
    </location>
</feature>
<accession>A0A0H3L9Y5</accession>
<dbReference type="PATRIC" id="fig|932677.3.peg.4190"/>
<sequence length="406" mass="45441">MEAYNVFSRFSFKTIKDLFPFFIIVGFINVWAYFQWIGRPDVFPLIINNVTGVIAILITSILFFSVFSVTLLIPSGFCSISSAQKGKKARPTRRYNEGCCAITAFSAFLTAFTAIYFGESSDAWLILSAAGAVATGVHSLVNHRVNRLRQQHHRQLLARLKRMRSANNDLSTRLKRKFCLAEISLNVVVINLRYVIYAVFVSLVSFLPLLFLLQGDIYFSAKNTLPQYFIITGLYLLLFMPALFSLLTNKIKAHHGFKPILAFSPGLVIGVFTLFSVQLVQINQRAIEIVGMASWHEKVFSVPSKDFPAYYFPASVWGPSKAMGDARLITGIEAFTNGETHLICPARLKALRQRALKRNALLWQADEKAKTDLVGMSQNCLLIKGDKVTPAAVLKTLLPDEVNVKP</sequence>
<keyword evidence="1" id="KW-0812">Transmembrane</keyword>
<feature type="transmembrane region" description="Helical" evidence="1">
    <location>
        <begin position="260"/>
        <end position="280"/>
    </location>
</feature>
<feature type="transmembrane region" description="Helical" evidence="1">
    <location>
        <begin position="194"/>
        <end position="213"/>
    </location>
</feature>
<feature type="transmembrane region" description="Helical" evidence="1">
    <location>
        <begin position="123"/>
        <end position="141"/>
    </location>
</feature>
<dbReference type="AlphaFoldDB" id="A0A0H3L9Y5"/>
<evidence type="ECO:0000256" key="1">
    <source>
        <dbReference type="SAM" id="Phobius"/>
    </source>
</evidence>
<dbReference type="HOGENOM" id="CLU_686678_0_0_6"/>
<proteinExistence type="predicted"/>
<dbReference type="Proteomes" id="UP000006690">
    <property type="component" value="Chromosome"/>
</dbReference>
<protein>
    <submittedName>
        <fullName evidence="2">Uncharacterized protein</fullName>
    </submittedName>
</protein>
<keyword evidence="1" id="KW-0472">Membrane</keyword>
<reference evidence="3" key="1">
    <citation type="journal article" date="2012" name="Appl. Microbiol. Biotechnol.">
        <title>The complete genome sequence of Pantoea ananatis AJ13355, an organism with great biotechnological potential.</title>
        <authorList>
            <person name="Hara Y."/>
            <person name="Kadotani N."/>
            <person name="Izui H."/>
            <person name="Katashkina J.I."/>
            <person name="Kuvaeva T.M."/>
            <person name="Andreeva I.G."/>
            <person name="Golubeva L.I."/>
            <person name="Malko D.B."/>
            <person name="Makeev V.J."/>
            <person name="Mashko S.V."/>
            <person name="Kozlov Y.I."/>
        </authorList>
    </citation>
    <scope>NUCLEOTIDE SEQUENCE [LARGE SCALE GENOMIC DNA]</scope>
    <source>
        <strain evidence="3">AJ13355</strain>
    </source>
</reference>
<name>A0A0H3L9Y5_PANAA</name>
<keyword evidence="1" id="KW-1133">Transmembrane helix</keyword>
<feature type="transmembrane region" description="Helical" evidence="1">
    <location>
        <begin position="225"/>
        <end position="248"/>
    </location>
</feature>
<gene>
    <name evidence="2" type="ordered locus">PAJ_3641</name>
</gene>